<sequence length="110" mass="13045">MLEYNYPGIKKNNILEKEMLDKHITKEYNFIHLGLTQVPTRTNYKLGIKYPHNYLDEKNGPFQTISRIYYKLTKNNYNFKTLRSSPKNETIHVETNITKSSIQVPKILSH</sequence>
<organism evidence="1 2">
    <name type="scientific">Mucuna pruriens</name>
    <name type="common">Velvet bean</name>
    <name type="synonym">Dolichos pruriens</name>
    <dbReference type="NCBI Taxonomy" id="157652"/>
    <lineage>
        <taxon>Eukaryota</taxon>
        <taxon>Viridiplantae</taxon>
        <taxon>Streptophyta</taxon>
        <taxon>Embryophyta</taxon>
        <taxon>Tracheophyta</taxon>
        <taxon>Spermatophyta</taxon>
        <taxon>Magnoliopsida</taxon>
        <taxon>eudicotyledons</taxon>
        <taxon>Gunneridae</taxon>
        <taxon>Pentapetalae</taxon>
        <taxon>rosids</taxon>
        <taxon>fabids</taxon>
        <taxon>Fabales</taxon>
        <taxon>Fabaceae</taxon>
        <taxon>Papilionoideae</taxon>
        <taxon>50 kb inversion clade</taxon>
        <taxon>NPAAA clade</taxon>
        <taxon>indigoferoid/millettioid clade</taxon>
        <taxon>Phaseoleae</taxon>
        <taxon>Mucuna</taxon>
    </lineage>
</organism>
<reference evidence="1" key="1">
    <citation type="submission" date="2018-05" db="EMBL/GenBank/DDBJ databases">
        <title>Draft genome of Mucuna pruriens seed.</title>
        <authorList>
            <person name="Nnadi N.E."/>
            <person name="Vos R."/>
            <person name="Hasami M.H."/>
            <person name="Devisetty U.K."/>
            <person name="Aguiy J.C."/>
        </authorList>
    </citation>
    <scope>NUCLEOTIDE SEQUENCE [LARGE SCALE GENOMIC DNA]</scope>
    <source>
        <strain evidence="1">JCA_2017</strain>
    </source>
</reference>
<name>A0A371HQU2_MUCPR</name>
<accession>A0A371HQU2</accession>
<comment type="caution">
    <text evidence="1">The sequence shown here is derived from an EMBL/GenBank/DDBJ whole genome shotgun (WGS) entry which is preliminary data.</text>
</comment>
<dbReference type="EMBL" id="QJKJ01001937">
    <property type="protein sequence ID" value="RDY05142.1"/>
    <property type="molecule type" value="Genomic_DNA"/>
</dbReference>
<dbReference type="AlphaFoldDB" id="A0A371HQU2"/>
<feature type="non-terminal residue" evidence="1">
    <location>
        <position position="1"/>
    </location>
</feature>
<keyword evidence="2" id="KW-1185">Reference proteome</keyword>
<evidence type="ECO:0000313" key="1">
    <source>
        <dbReference type="EMBL" id="RDY05142.1"/>
    </source>
</evidence>
<proteinExistence type="predicted"/>
<dbReference type="Proteomes" id="UP000257109">
    <property type="component" value="Unassembled WGS sequence"/>
</dbReference>
<evidence type="ECO:0000313" key="2">
    <source>
        <dbReference type="Proteomes" id="UP000257109"/>
    </source>
</evidence>
<protein>
    <submittedName>
        <fullName evidence="1">Uncharacterized protein</fullName>
    </submittedName>
</protein>
<dbReference type="OrthoDB" id="1436172at2759"/>
<gene>
    <name evidence="1" type="ORF">CR513_11056</name>
</gene>